<sequence>MSTVFNTNPVDVLKEPMFFGSGLGIARYDIQRHKVFEDLTEKQLSFFWRPEEVNLMMDAAQFNKLPQYQQDIFTNNLKYQSLLDSIQGRAPSAVLMSLISDPSLDTWVATWTFSETIHSRSYTHIMRNLYTDPSKVFDEIVLDEAIMKRAESIGRYYDDVLIKTRYWENAKADIEYQKEINADEDVIEDAIEHETYWKRELMKSLYLCLHVINALEAIRFYVSFACTFNFHKNMEIMEGNAKIMKFIARDEQLHLKGTQYIIRQLQLGTDGDEWVKIAKECEQEAVDIFMEVNRQEKDWAVHLFKNGDVPGLNTNSMWSFIDYLTVSRMKQCGLPCPITDAPVKHPYPWIREYLNSDNVQSAPQEVELSSYLVAQIDNDVDDKVMMSFKKYF</sequence>
<dbReference type="SUPFAM" id="SSF47240">
    <property type="entry name" value="Ferritin-like"/>
    <property type="match status" value="1"/>
</dbReference>
<dbReference type="EMBL" id="MF327008">
    <property type="protein sequence ID" value="AUV63088.1"/>
    <property type="molecule type" value="Genomic_DNA"/>
</dbReference>
<keyword evidence="6" id="KW-0408">Iron</keyword>
<dbReference type="Pfam" id="PF00268">
    <property type="entry name" value="Ribonuc_red_sm"/>
    <property type="match status" value="1"/>
</dbReference>
<dbReference type="GO" id="GO:0009263">
    <property type="term" value="P:deoxyribonucleotide biosynthetic process"/>
    <property type="evidence" value="ECO:0007669"/>
    <property type="project" value="UniProtKB-KW"/>
</dbReference>
<keyword evidence="5" id="KW-0560">Oxidoreductase</keyword>
<dbReference type="InterPro" id="IPR009078">
    <property type="entry name" value="Ferritin-like_SF"/>
</dbReference>
<evidence type="ECO:0000256" key="7">
    <source>
        <dbReference type="ARBA" id="ARBA00023116"/>
    </source>
</evidence>
<dbReference type="UniPathway" id="UPA00326"/>
<dbReference type="InterPro" id="IPR033909">
    <property type="entry name" value="RNR_small"/>
</dbReference>
<evidence type="ECO:0000256" key="2">
    <source>
        <dbReference type="ARBA" id="ARBA00009303"/>
    </source>
</evidence>
<evidence type="ECO:0000256" key="1">
    <source>
        <dbReference type="ARBA" id="ARBA00001962"/>
    </source>
</evidence>
<dbReference type="NCBIfam" id="NF006576">
    <property type="entry name" value="PRK09101.1"/>
    <property type="match status" value="1"/>
</dbReference>
<evidence type="ECO:0000313" key="8">
    <source>
        <dbReference type="EMBL" id="AUV63088.1"/>
    </source>
</evidence>
<evidence type="ECO:0000313" key="9">
    <source>
        <dbReference type="Proteomes" id="UP000241550"/>
    </source>
</evidence>
<dbReference type="InterPro" id="IPR030475">
    <property type="entry name" value="RNR_small_AS"/>
</dbReference>
<dbReference type="PANTHER" id="PTHR23409:SF18">
    <property type="entry name" value="RIBONUCLEOSIDE-DIPHOSPHATE REDUCTASE SUBUNIT M2"/>
    <property type="match status" value="1"/>
</dbReference>
<dbReference type="PANTHER" id="PTHR23409">
    <property type="entry name" value="RIBONUCLEOSIDE-DIPHOSPHATE REDUCTASE SMALL CHAIN"/>
    <property type="match status" value="1"/>
</dbReference>
<dbReference type="GO" id="GO:0046872">
    <property type="term" value="F:metal ion binding"/>
    <property type="evidence" value="ECO:0007669"/>
    <property type="project" value="UniProtKB-KW"/>
</dbReference>
<protein>
    <recommendedName>
        <fullName evidence="3">ribonucleoside-diphosphate reductase</fullName>
        <ecNumber evidence="3">1.17.4.1</ecNumber>
    </recommendedName>
</protein>
<keyword evidence="4" id="KW-0479">Metal-binding</keyword>
<comment type="similarity">
    <text evidence="2">Belongs to the ribonucleoside diphosphate reductase small chain family.</text>
</comment>
<dbReference type="EC" id="1.17.4.1" evidence="3"/>
<accession>A0A2K9VL36</accession>
<evidence type="ECO:0000256" key="6">
    <source>
        <dbReference type="ARBA" id="ARBA00023004"/>
    </source>
</evidence>
<dbReference type="Proteomes" id="UP000241550">
    <property type="component" value="Segment"/>
</dbReference>
<dbReference type="InterPro" id="IPR012348">
    <property type="entry name" value="RNR-like"/>
</dbReference>
<keyword evidence="9" id="KW-1185">Reference proteome</keyword>
<evidence type="ECO:0000256" key="3">
    <source>
        <dbReference type="ARBA" id="ARBA00012274"/>
    </source>
</evidence>
<evidence type="ECO:0000256" key="4">
    <source>
        <dbReference type="ARBA" id="ARBA00022723"/>
    </source>
</evidence>
<name>A0A2K9VL36_9CAUD</name>
<dbReference type="Gene3D" id="1.10.620.20">
    <property type="entry name" value="Ribonucleotide Reductase, subunit A"/>
    <property type="match status" value="1"/>
</dbReference>
<dbReference type="GO" id="GO:0004748">
    <property type="term" value="F:ribonucleoside-diphosphate reductase activity, thioredoxin disulfide as acceptor"/>
    <property type="evidence" value="ECO:0007669"/>
    <property type="project" value="UniProtKB-EC"/>
</dbReference>
<dbReference type="FunFam" id="1.10.620.20:FF:000001">
    <property type="entry name" value="Ribonucleoside-diphosphate reductase 1 subunit beta"/>
    <property type="match status" value="1"/>
</dbReference>
<evidence type="ECO:0000256" key="5">
    <source>
        <dbReference type="ARBA" id="ARBA00023002"/>
    </source>
</evidence>
<reference evidence="8 9" key="1">
    <citation type="submission" date="2017-06" db="EMBL/GenBank/DDBJ databases">
        <title>The isolation and characterization of 16 novel Shigella-infecting phages from the environment.</title>
        <authorList>
            <person name="Doore S.M."/>
            <person name="Schrad J.R."/>
            <person name="Dover J.A."/>
            <person name="Parent K.N."/>
        </authorList>
    </citation>
    <scope>NUCLEOTIDE SEQUENCE [LARGE SCALE GENOMIC DNA]</scope>
</reference>
<organism evidence="8 9">
    <name type="scientific">Shigella phage Sf24</name>
    <dbReference type="NCBI Taxonomy" id="2024309"/>
    <lineage>
        <taxon>Viruses</taxon>
        <taxon>Duplodnaviria</taxon>
        <taxon>Heunggongvirae</taxon>
        <taxon>Uroviricota</taxon>
        <taxon>Caudoviricetes</taxon>
        <taxon>Pantevenvirales</taxon>
        <taxon>Straboviridae</taxon>
        <taxon>Tevenvirinae</taxon>
        <taxon>Tequatrovirus</taxon>
        <taxon>Tequatrovirus sf24</taxon>
    </lineage>
</organism>
<gene>
    <name evidence="8" type="ORF">Sf24_gp78</name>
</gene>
<dbReference type="InterPro" id="IPR000358">
    <property type="entry name" value="RNR_small_fam"/>
</dbReference>
<dbReference type="PROSITE" id="PS00368">
    <property type="entry name" value="RIBORED_SMALL"/>
    <property type="match status" value="1"/>
</dbReference>
<comment type="cofactor">
    <cofactor evidence="1">
        <name>Fe cation</name>
        <dbReference type="ChEBI" id="CHEBI:24875"/>
    </cofactor>
</comment>
<dbReference type="CDD" id="cd01049">
    <property type="entry name" value="RNRR2"/>
    <property type="match status" value="1"/>
</dbReference>
<keyword evidence="7" id="KW-0215">Deoxyribonucleotide synthesis</keyword>
<proteinExistence type="inferred from homology"/>